<organism evidence="14 15">
    <name type="scientific">Psychromonas arctica</name>
    <dbReference type="NCBI Taxonomy" id="168275"/>
    <lineage>
        <taxon>Bacteria</taxon>
        <taxon>Pseudomonadati</taxon>
        <taxon>Pseudomonadota</taxon>
        <taxon>Gammaproteobacteria</taxon>
        <taxon>Alteromonadales</taxon>
        <taxon>Psychromonadaceae</taxon>
        <taxon>Psychromonas</taxon>
    </lineage>
</organism>
<dbReference type="PIRSF" id="PIRSF006268">
    <property type="entry name" value="ApbE"/>
    <property type="match status" value="1"/>
</dbReference>
<comment type="similarity">
    <text evidence="2 12 13">Belongs to the ApbE family.</text>
</comment>
<keyword evidence="13" id="KW-0449">Lipoprotein</keyword>
<keyword evidence="13" id="KW-0997">Cell inner membrane</keyword>
<keyword evidence="13" id="KW-0472">Membrane</keyword>
<dbReference type="SUPFAM" id="SSF143631">
    <property type="entry name" value="ApbE-like"/>
    <property type="match status" value="1"/>
</dbReference>
<protein>
    <recommendedName>
        <fullName evidence="4 12">FAD:protein FMN transferase</fullName>
        <ecNumber evidence="3 12">2.7.1.180</ecNumber>
    </recommendedName>
    <alternativeName>
        <fullName evidence="10 12">Flavin transferase</fullName>
    </alternativeName>
</protein>
<keyword evidence="7 12" id="KW-0479">Metal-binding</keyword>
<evidence type="ECO:0000256" key="1">
    <source>
        <dbReference type="ARBA" id="ARBA00001946"/>
    </source>
</evidence>
<proteinExistence type="inferred from homology"/>
<keyword evidence="8 12" id="KW-0274">FAD</keyword>
<sequence>MIKSSIKWLALIGLAFFISSCAKPEPKLLQIQGQTMGTYYQVTYMLSSEQSKNKDLSTESLQVLIDLELELVNDQMSTYRPNSELSLFNKSKDSLAVSDATIKVVKKALEVYQQSNGAFDITVGPLVNLWGFGPDKKPNKVPDAKLIENTKQKIGSQYLSIEGNRLIKSKPELYVDLSSIAKGYGVDVIAEFLTKLGIKNYLVDIGGELRANGTKPNDTPWTLAVERPEFGQNVQRLLHIGDNAIATSGDYRNYFESDGIRYSHTIDPKTGRPINHKLVSVTVIDKSSMVADALATAITVLGPENGLEFATKLNQPVFLLTKKDDGFIESFTPEFEEFFAEEK</sequence>
<comment type="function">
    <text evidence="13">Flavin transferase that catalyzes the transfer of the FMN moiety of FAD and its covalent binding to the hydroxyl group of a threonine residue in a target flavoprotein.</text>
</comment>
<accession>A0ABU9HEX1</accession>
<keyword evidence="5 12" id="KW-0285">Flavoprotein</keyword>
<dbReference type="EMBL" id="JBAKBA010000043">
    <property type="protein sequence ID" value="MEL0660450.1"/>
    <property type="molecule type" value="Genomic_DNA"/>
</dbReference>
<keyword evidence="9 12" id="KW-0460">Magnesium</keyword>
<dbReference type="GO" id="GO:0016740">
    <property type="term" value="F:transferase activity"/>
    <property type="evidence" value="ECO:0007669"/>
    <property type="project" value="UniProtKB-KW"/>
</dbReference>
<dbReference type="PANTHER" id="PTHR30040">
    <property type="entry name" value="THIAMINE BIOSYNTHESIS LIPOPROTEIN APBE"/>
    <property type="match status" value="1"/>
</dbReference>
<evidence type="ECO:0000256" key="3">
    <source>
        <dbReference type="ARBA" id="ARBA00011955"/>
    </source>
</evidence>
<comment type="catalytic activity">
    <reaction evidence="11 12 13">
        <text>L-threonyl-[protein] + FAD = FMN-L-threonyl-[protein] + AMP + H(+)</text>
        <dbReference type="Rhea" id="RHEA:36847"/>
        <dbReference type="Rhea" id="RHEA-COMP:11060"/>
        <dbReference type="Rhea" id="RHEA-COMP:11061"/>
        <dbReference type="ChEBI" id="CHEBI:15378"/>
        <dbReference type="ChEBI" id="CHEBI:30013"/>
        <dbReference type="ChEBI" id="CHEBI:57692"/>
        <dbReference type="ChEBI" id="CHEBI:74257"/>
        <dbReference type="ChEBI" id="CHEBI:456215"/>
        <dbReference type="EC" id="2.7.1.180"/>
    </reaction>
</comment>
<dbReference type="PROSITE" id="PS51257">
    <property type="entry name" value="PROKAR_LIPOPROTEIN"/>
    <property type="match status" value="1"/>
</dbReference>
<keyword evidence="6 12" id="KW-0808">Transferase</keyword>
<dbReference type="InterPro" id="IPR003374">
    <property type="entry name" value="ApbE-like_sf"/>
</dbReference>
<keyword evidence="13" id="KW-1003">Cell membrane</keyword>
<dbReference type="PANTHER" id="PTHR30040:SF2">
    <property type="entry name" value="FAD:PROTEIN FMN TRANSFERASE"/>
    <property type="match status" value="1"/>
</dbReference>
<reference evidence="14 15" key="1">
    <citation type="submission" date="2024-02" db="EMBL/GenBank/DDBJ databases">
        <title>Bacteria isolated from the canopy kelp, Nereocystis luetkeana.</title>
        <authorList>
            <person name="Pfister C.A."/>
            <person name="Younker I.T."/>
            <person name="Light S.H."/>
        </authorList>
    </citation>
    <scope>NUCLEOTIDE SEQUENCE [LARGE SCALE GENOMIC DNA]</scope>
    <source>
        <strain evidence="14 15">TI.2.07</strain>
    </source>
</reference>
<dbReference type="InterPro" id="IPR024932">
    <property type="entry name" value="ApbE"/>
</dbReference>
<evidence type="ECO:0000256" key="7">
    <source>
        <dbReference type="ARBA" id="ARBA00022723"/>
    </source>
</evidence>
<evidence type="ECO:0000256" key="6">
    <source>
        <dbReference type="ARBA" id="ARBA00022679"/>
    </source>
</evidence>
<comment type="cofactor">
    <cofactor evidence="1 13">
        <name>Mg(2+)</name>
        <dbReference type="ChEBI" id="CHEBI:18420"/>
    </cofactor>
</comment>
<evidence type="ECO:0000256" key="8">
    <source>
        <dbReference type="ARBA" id="ARBA00022827"/>
    </source>
</evidence>
<dbReference type="Pfam" id="PF02424">
    <property type="entry name" value="ApbE"/>
    <property type="match status" value="1"/>
</dbReference>
<evidence type="ECO:0000313" key="14">
    <source>
        <dbReference type="EMBL" id="MEL0660450.1"/>
    </source>
</evidence>
<dbReference type="Gene3D" id="3.10.520.10">
    <property type="entry name" value="ApbE-like domains"/>
    <property type="match status" value="1"/>
</dbReference>
<dbReference type="EC" id="2.7.1.180" evidence="3 12"/>
<evidence type="ECO:0000256" key="13">
    <source>
        <dbReference type="RuleBase" id="RU363002"/>
    </source>
</evidence>
<evidence type="ECO:0000256" key="2">
    <source>
        <dbReference type="ARBA" id="ARBA00008282"/>
    </source>
</evidence>
<evidence type="ECO:0000256" key="4">
    <source>
        <dbReference type="ARBA" id="ARBA00016337"/>
    </source>
</evidence>
<comment type="caution">
    <text evidence="14">The sequence shown here is derived from an EMBL/GenBank/DDBJ whole genome shotgun (WGS) entry which is preliminary data.</text>
</comment>
<gene>
    <name evidence="14" type="ORF">V6255_15020</name>
</gene>
<evidence type="ECO:0000256" key="5">
    <source>
        <dbReference type="ARBA" id="ARBA00022630"/>
    </source>
</evidence>
<comment type="subcellular location">
    <subcellularLocation>
        <location evidence="13">Cell inner membrane</location>
        <topology evidence="13">Lipid-anchor</topology>
        <orientation evidence="13">Periplasmic side</orientation>
    </subcellularLocation>
</comment>
<keyword evidence="15" id="KW-1185">Reference proteome</keyword>
<evidence type="ECO:0000256" key="10">
    <source>
        <dbReference type="ARBA" id="ARBA00031306"/>
    </source>
</evidence>
<evidence type="ECO:0000256" key="9">
    <source>
        <dbReference type="ARBA" id="ARBA00022842"/>
    </source>
</evidence>
<evidence type="ECO:0000256" key="12">
    <source>
        <dbReference type="PIRNR" id="PIRNR006268"/>
    </source>
</evidence>
<dbReference type="Proteomes" id="UP001366060">
    <property type="component" value="Unassembled WGS sequence"/>
</dbReference>
<name>A0ABU9HEX1_9GAMM</name>
<evidence type="ECO:0000256" key="11">
    <source>
        <dbReference type="ARBA" id="ARBA00048540"/>
    </source>
</evidence>
<evidence type="ECO:0000313" key="15">
    <source>
        <dbReference type="Proteomes" id="UP001366060"/>
    </source>
</evidence>
<dbReference type="RefSeq" id="WP_341628898.1">
    <property type="nucleotide sequence ID" value="NZ_JBAKBA010000043.1"/>
</dbReference>